<dbReference type="SUPFAM" id="SSF53756">
    <property type="entry name" value="UDP-Glycosyltransferase/glycogen phosphorylase"/>
    <property type="match status" value="1"/>
</dbReference>
<name>A0A5M6AB69_9BACE</name>
<evidence type="ECO:0000259" key="2">
    <source>
        <dbReference type="Pfam" id="PF13439"/>
    </source>
</evidence>
<dbReference type="Pfam" id="PF13439">
    <property type="entry name" value="Glyco_transf_4"/>
    <property type="match status" value="1"/>
</dbReference>
<proteinExistence type="predicted"/>
<dbReference type="InterPro" id="IPR001296">
    <property type="entry name" value="Glyco_trans_1"/>
</dbReference>
<dbReference type="Pfam" id="PF00534">
    <property type="entry name" value="Glycos_transf_1"/>
    <property type="match status" value="1"/>
</dbReference>
<dbReference type="AlphaFoldDB" id="A0A5M6AB69"/>
<feature type="domain" description="Glycosyltransferase subfamily 4-like N-terminal" evidence="2">
    <location>
        <begin position="26"/>
        <end position="195"/>
    </location>
</feature>
<dbReference type="PANTHER" id="PTHR45947">
    <property type="entry name" value="SULFOQUINOVOSYL TRANSFERASE SQD2"/>
    <property type="match status" value="1"/>
</dbReference>
<dbReference type="InterPro" id="IPR050194">
    <property type="entry name" value="Glycosyltransferase_grp1"/>
</dbReference>
<evidence type="ECO:0000259" key="1">
    <source>
        <dbReference type="Pfam" id="PF00534"/>
    </source>
</evidence>
<gene>
    <name evidence="3" type="ORF">F2Y86_12935</name>
</gene>
<reference evidence="3 4" key="1">
    <citation type="journal article" date="2019" name="Nat. Med.">
        <title>A library of human gut bacterial isolates paired with longitudinal multiomics data enables mechanistic microbiome research.</title>
        <authorList>
            <person name="Poyet M."/>
            <person name="Groussin M."/>
            <person name="Gibbons S.M."/>
            <person name="Avila-Pacheco J."/>
            <person name="Jiang X."/>
            <person name="Kearney S.M."/>
            <person name="Perrotta A.R."/>
            <person name="Berdy B."/>
            <person name="Zhao S."/>
            <person name="Lieberman T.D."/>
            <person name="Swanson P.K."/>
            <person name="Smith M."/>
            <person name="Roesemann S."/>
            <person name="Alexander J.E."/>
            <person name="Rich S.A."/>
            <person name="Livny J."/>
            <person name="Vlamakis H."/>
            <person name="Clish C."/>
            <person name="Bullock K."/>
            <person name="Deik A."/>
            <person name="Scott J."/>
            <person name="Pierce K.A."/>
            <person name="Xavier R.J."/>
            <person name="Alm E.J."/>
        </authorList>
    </citation>
    <scope>NUCLEOTIDE SEQUENCE [LARGE SCALE GENOMIC DNA]</scope>
    <source>
        <strain evidence="3 4">BIOML-A7</strain>
    </source>
</reference>
<accession>A0A5M6AB69</accession>
<dbReference type="EMBL" id="VVYW01000009">
    <property type="protein sequence ID" value="KAA5408698.1"/>
    <property type="molecule type" value="Genomic_DNA"/>
</dbReference>
<dbReference type="PANTHER" id="PTHR45947:SF3">
    <property type="entry name" value="SULFOQUINOVOSYL TRANSFERASE SQD2"/>
    <property type="match status" value="1"/>
</dbReference>
<organism evidence="3 4">
    <name type="scientific">Bacteroides cellulosilyticus</name>
    <dbReference type="NCBI Taxonomy" id="246787"/>
    <lineage>
        <taxon>Bacteria</taxon>
        <taxon>Pseudomonadati</taxon>
        <taxon>Bacteroidota</taxon>
        <taxon>Bacteroidia</taxon>
        <taxon>Bacteroidales</taxon>
        <taxon>Bacteroidaceae</taxon>
        <taxon>Bacteroides</taxon>
    </lineage>
</organism>
<dbReference type="RefSeq" id="WP_149949841.1">
    <property type="nucleotide sequence ID" value="NZ_RCXI01000009.1"/>
</dbReference>
<evidence type="ECO:0000313" key="3">
    <source>
        <dbReference type="EMBL" id="KAA5408698.1"/>
    </source>
</evidence>
<feature type="domain" description="Glycosyl transferase family 1" evidence="1">
    <location>
        <begin position="210"/>
        <end position="354"/>
    </location>
</feature>
<evidence type="ECO:0000313" key="4">
    <source>
        <dbReference type="Proteomes" id="UP000325055"/>
    </source>
</evidence>
<comment type="caution">
    <text evidence="3">The sequence shown here is derived from an EMBL/GenBank/DDBJ whole genome shotgun (WGS) entry which is preliminary data.</text>
</comment>
<keyword evidence="3" id="KW-0808">Transferase</keyword>
<dbReference type="InterPro" id="IPR028098">
    <property type="entry name" value="Glyco_trans_4-like_N"/>
</dbReference>
<sequence length="387" mass="43781">MKILIITRGVPTENNPLNGNFEMTQALALKKMGHEVIVAAIGYRAPNPKYLLRIMDDIRMKHYIQSGIHIYKKYCLSLPSRFIRVLNSNIMAKILIDLYEEIVKTHGKPDIAHAHYLSISSAAVVLKKKYALPLVCTEHWSRMNMENLPNGLYRLGKGTYPFVDRVIAVSQSLAHKIHTNFHVECTVIYNMVDSSFFDKSCLRIMQCEHFKFISVGHLIYPKGHDILIKAFSKANLGEYVTLSIVGAGIEEKNLRKLIRQLGLTERVFLLGLKNKEEVRDLLLQSDAFVLTSRKETFGVVYIEAMAKGLPVIATACGGPEEFVNENNGLLVPVNDVESTAEALVEMYSGSDMYDKSAISEYCMANFSEKEIVRKIVEVYNDVLIREQ</sequence>
<dbReference type="Proteomes" id="UP000325055">
    <property type="component" value="Unassembled WGS sequence"/>
</dbReference>
<dbReference type="GO" id="GO:0016757">
    <property type="term" value="F:glycosyltransferase activity"/>
    <property type="evidence" value="ECO:0007669"/>
    <property type="project" value="InterPro"/>
</dbReference>
<dbReference type="Gene3D" id="3.40.50.2000">
    <property type="entry name" value="Glycogen Phosphorylase B"/>
    <property type="match status" value="2"/>
</dbReference>
<protein>
    <submittedName>
        <fullName evidence="3">Glycosyltransferase family 4 protein</fullName>
    </submittedName>
</protein>